<comment type="caution">
    <text evidence="4">The sequence shown here is derived from an EMBL/GenBank/DDBJ whole genome shotgun (WGS) entry which is preliminary data.</text>
</comment>
<comment type="similarity">
    <text evidence="1">Belongs to the PPR family. P subfamily.</text>
</comment>
<dbReference type="Pfam" id="PF13041">
    <property type="entry name" value="PPR_2"/>
    <property type="match status" value="1"/>
</dbReference>
<dbReference type="AlphaFoldDB" id="A0A8T1NX44"/>
<reference evidence="4" key="1">
    <citation type="submission" date="2020-12" db="EMBL/GenBank/DDBJ databases">
        <title>WGS assembly of Carya illinoinensis cv. Pawnee.</title>
        <authorList>
            <person name="Platts A."/>
            <person name="Shu S."/>
            <person name="Wright S."/>
            <person name="Barry K."/>
            <person name="Edger P."/>
            <person name="Pires J.C."/>
            <person name="Schmutz J."/>
        </authorList>
    </citation>
    <scope>NUCLEOTIDE SEQUENCE</scope>
    <source>
        <tissue evidence="4">Leaf</tissue>
    </source>
</reference>
<dbReference type="EMBL" id="CM031836">
    <property type="protein sequence ID" value="KAG6684214.1"/>
    <property type="molecule type" value="Genomic_DNA"/>
</dbReference>
<evidence type="ECO:0008006" key="7">
    <source>
        <dbReference type="Google" id="ProtNLM"/>
    </source>
</evidence>
<dbReference type="InterPro" id="IPR002885">
    <property type="entry name" value="PPR_rpt"/>
</dbReference>
<feature type="repeat" description="PPR" evidence="3">
    <location>
        <begin position="353"/>
        <end position="387"/>
    </location>
</feature>
<accession>A0A8T1NX44</accession>
<evidence type="ECO:0000256" key="3">
    <source>
        <dbReference type="PROSITE-ProRule" id="PRU00708"/>
    </source>
</evidence>
<feature type="repeat" description="PPR" evidence="3">
    <location>
        <begin position="318"/>
        <end position="352"/>
    </location>
</feature>
<sequence>MEAMAVNPNTSSSSLSQIPINSTSPLKPLLPIHQFPSHLDAQEISSAARTICEILTRVSPHDIESALSSTGISPSTEIVQEVLKFSYHYPSSAVKFFRWAGRAQKHSADAWNLMVDLLGKNQLFDPMWDAVRSMKEEAMVSMATFESVFGSYCMVRRFNEAGMSFDVMDRYGIPADVLAVNLLLSVICREENQTVKALEFFDRIKVKIPPDGDTFAILLEGWRKEGDVAQAKRTFEEMVIRLGWSPQYMSTYEAFLNMLLREAQFEEAIKFLQVMKENKCLPGLKFFSNALDILIELKDSRHAMPLWDIMVGSGSVPKLIMYNKMIGFLCNNNDIDNALRLLDEMPFDGVFPDSLSYNMIFKCLIRNNKVHEVRKFFVEMIKNEWSPTHSNCATAIAMLFEGYDPETAIEIWNYMIENNVKHLDESANALLLGLCNLGRLSETRRFADDMLDRRVRIYETTMEKLKNAFYKKEDRAARDKFDSLSRRWKGH</sequence>
<evidence type="ECO:0000313" key="6">
    <source>
        <dbReference type="Proteomes" id="UP000811609"/>
    </source>
</evidence>
<dbReference type="Pfam" id="PF01535">
    <property type="entry name" value="PPR"/>
    <property type="match status" value="1"/>
</dbReference>
<feature type="repeat" description="PPR" evidence="3">
    <location>
        <begin position="248"/>
        <end position="282"/>
    </location>
</feature>
<evidence type="ECO:0000313" key="5">
    <source>
        <dbReference type="EMBL" id="KAG6684214.1"/>
    </source>
</evidence>
<protein>
    <recommendedName>
        <fullName evidence="7">Pentatricopeptide repeat-containing protein</fullName>
    </recommendedName>
</protein>
<evidence type="ECO:0000313" key="4">
    <source>
        <dbReference type="EMBL" id="KAG6633513.1"/>
    </source>
</evidence>
<dbReference type="EMBL" id="CM031820">
    <property type="protein sequence ID" value="KAG6633513.1"/>
    <property type="molecule type" value="Genomic_DNA"/>
</dbReference>
<dbReference type="PROSITE" id="PS51375">
    <property type="entry name" value="PPR"/>
    <property type="match status" value="4"/>
</dbReference>
<organism evidence="4 6">
    <name type="scientific">Carya illinoinensis</name>
    <name type="common">Pecan</name>
    <dbReference type="NCBI Taxonomy" id="32201"/>
    <lineage>
        <taxon>Eukaryota</taxon>
        <taxon>Viridiplantae</taxon>
        <taxon>Streptophyta</taxon>
        <taxon>Embryophyta</taxon>
        <taxon>Tracheophyta</taxon>
        <taxon>Spermatophyta</taxon>
        <taxon>Magnoliopsida</taxon>
        <taxon>eudicotyledons</taxon>
        <taxon>Gunneridae</taxon>
        <taxon>Pentapetalae</taxon>
        <taxon>rosids</taxon>
        <taxon>fabids</taxon>
        <taxon>Fagales</taxon>
        <taxon>Juglandaceae</taxon>
        <taxon>Carya</taxon>
    </lineage>
</organism>
<dbReference type="NCBIfam" id="TIGR00756">
    <property type="entry name" value="PPR"/>
    <property type="match status" value="3"/>
</dbReference>
<reference evidence="5" key="2">
    <citation type="submission" date="2021-01" db="EMBL/GenBank/DDBJ databases">
        <authorList>
            <person name="Lovell J.T."/>
            <person name="Bentley N."/>
            <person name="Bhattarai G."/>
            <person name="Jenkins J.W."/>
            <person name="Sreedasyam A."/>
            <person name="Alarcon Y."/>
            <person name="Bock C."/>
            <person name="Boston L."/>
            <person name="Carlson J."/>
            <person name="Cervantes K."/>
            <person name="Clermont K."/>
            <person name="Krom N."/>
            <person name="Kubenka K."/>
            <person name="Mamidi S."/>
            <person name="Mattison C."/>
            <person name="Monteros M."/>
            <person name="Pisani C."/>
            <person name="Plott C."/>
            <person name="Rajasekar S."/>
            <person name="Rhein H.S."/>
            <person name="Rohla C."/>
            <person name="Song M."/>
            <person name="Hilaire R.S."/>
            <person name="Shu S."/>
            <person name="Wells L."/>
            <person name="Wang X."/>
            <person name="Webber J."/>
            <person name="Heerema R.J."/>
            <person name="Klein P."/>
            <person name="Conner P."/>
            <person name="Grauke L."/>
            <person name="Grimwood J."/>
            <person name="Schmutz J."/>
            <person name="Randall J.J."/>
        </authorList>
    </citation>
    <scope>NUCLEOTIDE SEQUENCE</scope>
    <source>
        <tissue evidence="5">Leaf</tissue>
    </source>
</reference>
<keyword evidence="2" id="KW-0677">Repeat</keyword>
<evidence type="ECO:0000256" key="1">
    <source>
        <dbReference type="ARBA" id="ARBA00007626"/>
    </source>
</evidence>
<evidence type="ECO:0000256" key="2">
    <source>
        <dbReference type="ARBA" id="ARBA00022737"/>
    </source>
</evidence>
<proteinExistence type="inferred from homology"/>
<name>A0A8T1NX44_CARIL</name>
<dbReference type="Proteomes" id="UP000811609">
    <property type="component" value="Chromosome 12"/>
</dbReference>
<dbReference type="Proteomes" id="UP000811246">
    <property type="component" value="Chromosome 12"/>
</dbReference>
<dbReference type="PANTHER" id="PTHR47941">
    <property type="entry name" value="PENTATRICOPEPTIDE REPEAT-CONTAINING PROTEIN 3, MITOCHONDRIAL"/>
    <property type="match status" value="1"/>
</dbReference>
<feature type="repeat" description="PPR" evidence="3">
    <location>
        <begin position="211"/>
        <end position="246"/>
    </location>
</feature>
<keyword evidence="6" id="KW-1185">Reference proteome</keyword>
<gene>
    <name evidence="4" type="ORF">CIPAW_12G053000</name>
    <name evidence="5" type="ORF">I3842_12G051600</name>
</gene>